<reference evidence="2 3" key="1">
    <citation type="submission" date="2017-06" db="EMBL/GenBank/DDBJ databases">
        <authorList>
            <person name="Kim H.J."/>
            <person name="Triplett B.A."/>
        </authorList>
    </citation>
    <scope>NUCLEOTIDE SEQUENCE [LARGE SCALE GENOMIC DNA]</scope>
    <source>
        <strain evidence="2 3">DSM 18704</strain>
    </source>
</reference>
<protein>
    <submittedName>
        <fullName evidence="2">Uncharacterized protein</fullName>
    </submittedName>
</protein>
<feature type="signal peptide" evidence="1">
    <location>
        <begin position="1"/>
        <end position="26"/>
    </location>
</feature>
<keyword evidence="3" id="KW-1185">Reference proteome</keyword>
<evidence type="ECO:0000313" key="3">
    <source>
        <dbReference type="Proteomes" id="UP000198356"/>
    </source>
</evidence>
<dbReference type="Proteomes" id="UP000198356">
    <property type="component" value="Unassembled WGS sequence"/>
</dbReference>
<gene>
    <name evidence="2" type="ORF">SAMN05421770_104165</name>
</gene>
<name>A0A239JWD0_9BACT</name>
<feature type="chain" id="PRO_5012037373" evidence="1">
    <location>
        <begin position="27"/>
        <end position="262"/>
    </location>
</feature>
<proteinExistence type="predicted"/>
<keyword evidence="1" id="KW-0732">Signal</keyword>
<organism evidence="2 3">
    <name type="scientific">Granulicella rosea</name>
    <dbReference type="NCBI Taxonomy" id="474952"/>
    <lineage>
        <taxon>Bacteria</taxon>
        <taxon>Pseudomonadati</taxon>
        <taxon>Acidobacteriota</taxon>
        <taxon>Terriglobia</taxon>
        <taxon>Terriglobales</taxon>
        <taxon>Acidobacteriaceae</taxon>
        <taxon>Granulicella</taxon>
    </lineage>
</organism>
<accession>A0A239JWD0</accession>
<sequence>MIFSRTHCLTLLAGALLVVSASGQSAKPAVSPRAPAIPRLSDGKPNLNGIWQSIGGADADLQDHAADRYNPGAQSVVDEHTIPYLPDALKTRDDNRAQRRTLDPVTAKCNLPGVPRLTYARNLPFQIFQLPKGDKITVLYEYAEAHRFFYTNGTPHPPGHINWYLGDSRAKWEGDTLVVDSIDFLDGLWLDHAGDYTSDQLHVVERYKLIDADHIDYKVEIDDPKVYSKPWHIDITLYRRTEKDFQLLDYVCYAFPYEKYYP</sequence>
<dbReference type="EMBL" id="FZOU01000004">
    <property type="protein sequence ID" value="SNT10060.1"/>
    <property type="molecule type" value="Genomic_DNA"/>
</dbReference>
<evidence type="ECO:0000313" key="2">
    <source>
        <dbReference type="EMBL" id="SNT10060.1"/>
    </source>
</evidence>
<dbReference type="AlphaFoldDB" id="A0A239JWD0"/>
<evidence type="ECO:0000256" key="1">
    <source>
        <dbReference type="SAM" id="SignalP"/>
    </source>
</evidence>
<dbReference type="RefSeq" id="WP_217897043.1">
    <property type="nucleotide sequence ID" value="NZ_FZOU01000004.1"/>
</dbReference>